<evidence type="ECO:0000313" key="1">
    <source>
        <dbReference type="EMBL" id="MBL0683616.1"/>
    </source>
</evidence>
<dbReference type="RefSeq" id="WP_201918774.1">
    <property type="nucleotide sequence ID" value="NZ_BAABAX010000005.1"/>
</dbReference>
<reference evidence="1" key="1">
    <citation type="submission" date="2021-01" db="EMBL/GenBank/DDBJ databases">
        <authorList>
            <person name="Zhong Y.L."/>
        </authorList>
    </citation>
    <scope>NUCLEOTIDE SEQUENCE</scope>
    <source>
        <strain evidence="1">KCTC 23302</strain>
    </source>
</reference>
<accession>A0A936ZWN4</accession>
<protein>
    <recommendedName>
        <fullName evidence="3">Hydrolase</fullName>
    </recommendedName>
</protein>
<proteinExistence type="predicted"/>
<dbReference type="Gene3D" id="3.20.20.140">
    <property type="entry name" value="Metal-dependent hydrolases"/>
    <property type="match status" value="1"/>
</dbReference>
<dbReference type="EMBL" id="JAERQJ010000003">
    <property type="protein sequence ID" value="MBL0683616.1"/>
    <property type="molecule type" value="Genomic_DNA"/>
</dbReference>
<evidence type="ECO:0000313" key="2">
    <source>
        <dbReference type="Proteomes" id="UP000651057"/>
    </source>
</evidence>
<organism evidence="1 2">
    <name type="scientific">Aquimarina mytili</name>
    <dbReference type="NCBI Taxonomy" id="874423"/>
    <lineage>
        <taxon>Bacteria</taxon>
        <taxon>Pseudomonadati</taxon>
        <taxon>Bacteroidota</taxon>
        <taxon>Flavobacteriia</taxon>
        <taxon>Flavobacteriales</taxon>
        <taxon>Flavobacteriaceae</taxon>
        <taxon>Aquimarina</taxon>
    </lineage>
</organism>
<name>A0A936ZWN4_9FLAO</name>
<gene>
    <name evidence="1" type="ORF">JJQ60_08815</name>
</gene>
<sequence>MKNRGSIWRKWDLHIHSPASIIQQYNNTPEGWEKFINALENLPEEVKVIGITDYYFIDGYDKVMDYKINQNRLENIDKIFPILEFRIDTFGTASESKLQKINLHILFDLDETSINKQIQKVKKEFIEQIPITKLEKHKTKVLSIENLSYEADGNLHEGFSNLIPSTDKVFELLNSSEWVGKTFLFLGYKEWSNLEKGQQLKPFKEDLYSKVNAFFSNNSNTNQKNQQWLNEYGDKKLLHSLDIHGFNALDTYEFDGEGKK</sequence>
<comment type="caution">
    <text evidence="1">The sequence shown here is derived from an EMBL/GenBank/DDBJ whole genome shotgun (WGS) entry which is preliminary data.</text>
</comment>
<dbReference type="Proteomes" id="UP000651057">
    <property type="component" value="Unassembled WGS sequence"/>
</dbReference>
<keyword evidence="2" id="KW-1185">Reference proteome</keyword>
<dbReference type="AlphaFoldDB" id="A0A936ZWN4"/>
<evidence type="ECO:0008006" key="3">
    <source>
        <dbReference type="Google" id="ProtNLM"/>
    </source>
</evidence>